<feature type="binding site" evidence="2">
    <location>
        <begin position="247"/>
        <end position="248"/>
    </location>
    <ligand>
        <name>ATP</name>
        <dbReference type="ChEBI" id="CHEBI:30616"/>
    </ligand>
</feature>
<reference evidence="4 5" key="1">
    <citation type="submission" date="2019-07" db="EMBL/GenBank/DDBJ databases">
        <title>Whole genome shotgun sequence of Reyranella soli NBRC 108950.</title>
        <authorList>
            <person name="Hosoyama A."/>
            <person name="Uohara A."/>
            <person name="Ohji S."/>
            <person name="Ichikawa N."/>
        </authorList>
    </citation>
    <scope>NUCLEOTIDE SEQUENCE [LARGE SCALE GENOMIC DNA]</scope>
    <source>
        <strain evidence="4 5">NBRC 108950</strain>
    </source>
</reference>
<dbReference type="Gene3D" id="1.10.10.10">
    <property type="entry name" value="Winged helix-like DNA-binding domain superfamily/Winged helix DNA-binding domain"/>
    <property type="match status" value="1"/>
</dbReference>
<dbReference type="AlphaFoldDB" id="A0A512N259"/>
<dbReference type="InterPro" id="IPR025230">
    <property type="entry name" value="DUF4172"/>
</dbReference>
<dbReference type="PROSITE" id="PS51459">
    <property type="entry name" value="FIDO"/>
    <property type="match status" value="1"/>
</dbReference>
<keyword evidence="2" id="KW-0547">Nucleotide-binding</keyword>
<keyword evidence="4" id="KW-0132">Cell division</keyword>
<feature type="active site" evidence="1">
    <location>
        <position position="206"/>
    </location>
</feature>
<feature type="binding site" evidence="2">
    <location>
        <position position="255"/>
    </location>
    <ligand>
        <name>ATP</name>
        <dbReference type="ChEBI" id="CHEBI:30616"/>
    </ligand>
</feature>
<dbReference type="Gene3D" id="1.10.3290.10">
    <property type="entry name" value="Fido-like domain"/>
    <property type="match status" value="1"/>
</dbReference>
<dbReference type="InterPro" id="IPR036388">
    <property type="entry name" value="WH-like_DNA-bd_sf"/>
</dbReference>
<evidence type="ECO:0000256" key="2">
    <source>
        <dbReference type="PIRSR" id="PIRSR640198-2"/>
    </source>
</evidence>
<feature type="domain" description="Fido" evidence="3">
    <location>
        <begin position="113"/>
        <end position="269"/>
    </location>
</feature>
<organism evidence="4 5">
    <name type="scientific">Reyranella soli</name>
    <dbReference type="NCBI Taxonomy" id="1230389"/>
    <lineage>
        <taxon>Bacteria</taxon>
        <taxon>Pseudomonadati</taxon>
        <taxon>Pseudomonadota</taxon>
        <taxon>Alphaproteobacteria</taxon>
        <taxon>Hyphomicrobiales</taxon>
        <taxon>Reyranellaceae</taxon>
        <taxon>Reyranella</taxon>
    </lineage>
</organism>
<dbReference type="Pfam" id="PF02661">
    <property type="entry name" value="Fic"/>
    <property type="match status" value="1"/>
</dbReference>
<dbReference type="PANTHER" id="PTHR13504">
    <property type="entry name" value="FIDO DOMAIN-CONTAINING PROTEIN DDB_G0283145"/>
    <property type="match status" value="1"/>
</dbReference>
<evidence type="ECO:0000256" key="1">
    <source>
        <dbReference type="PIRSR" id="PIRSR640198-1"/>
    </source>
</evidence>
<keyword evidence="4" id="KW-0131">Cell cycle</keyword>
<dbReference type="GO" id="GO:0051301">
    <property type="term" value="P:cell division"/>
    <property type="evidence" value="ECO:0007669"/>
    <property type="project" value="UniProtKB-KW"/>
</dbReference>
<dbReference type="Proteomes" id="UP000321058">
    <property type="component" value="Unassembled WGS sequence"/>
</dbReference>
<dbReference type="Pfam" id="PF13776">
    <property type="entry name" value="DUF4172"/>
    <property type="match status" value="1"/>
</dbReference>
<keyword evidence="5" id="KW-1185">Reference proteome</keyword>
<evidence type="ECO:0000259" key="3">
    <source>
        <dbReference type="PROSITE" id="PS51459"/>
    </source>
</evidence>
<dbReference type="EMBL" id="BKAJ01000004">
    <property type="protein sequence ID" value="GEP53060.1"/>
    <property type="molecule type" value="Genomic_DNA"/>
</dbReference>
<dbReference type="PANTHER" id="PTHR13504:SF33">
    <property type="entry name" value="FIC FAMILY PROTEIN"/>
    <property type="match status" value="1"/>
</dbReference>
<comment type="caution">
    <text evidence="4">The sequence shown here is derived from an EMBL/GenBank/DDBJ whole genome shotgun (WGS) entry which is preliminary data.</text>
</comment>
<feature type="binding site" evidence="2">
    <location>
        <begin position="210"/>
        <end position="217"/>
    </location>
    <ligand>
        <name>ATP</name>
        <dbReference type="ChEBI" id="CHEBI:30616"/>
    </ligand>
</feature>
<gene>
    <name evidence="4" type="ORF">RSO01_02260</name>
</gene>
<dbReference type="GO" id="GO:0005524">
    <property type="term" value="F:ATP binding"/>
    <property type="evidence" value="ECO:0007669"/>
    <property type="project" value="UniProtKB-KW"/>
</dbReference>
<dbReference type="InterPro" id="IPR040198">
    <property type="entry name" value="Fido_containing"/>
</dbReference>
<proteinExistence type="predicted"/>
<evidence type="ECO:0000313" key="5">
    <source>
        <dbReference type="Proteomes" id="UP000321058"/>
    </source>
</evidence>
<protein>
    <submittedName>
        <fullName evidence="4">Cell division protein Fic</fullName>
    </submittedName>
</protein>
<dbReference type="RefSeq" id="WP_147145305.1">
    <property type="nucleotide sequence ID" value="NZ_BKAJ01000004.1"/>
</dbReference>
<dbReference type="InterPro" id="IPR036597">
    <property type="entry name" value="Fido-like_dom_sf"/>
</dbReference>
<dbReference type="SUPFAM" id="SSF140931">
    <property type="entry name" value="Fic-like"/>
    <property type="match status" value="1"/>
</dbReference>
<accession>A0A512N259</accession>
<evidence type="ECO:0000313" key="4">
    <source>
        <dbReference type="EMBL" id="GEP53060.1"/>
    </source>
</evidence>
<keyword evidence="2" id="KW-0067">ATP-binding</keyword>
<dbReference type="OrthoDB" id="9813719at2"/>
<sequence length="374" mass="42656">MKWNWEQSDWPEFCYDSVALEPFERQFLLRSGEFIGACKHVSAADQDRLKIELISDEAVKTSEIEGELLNRDSVQSSLLHQFGLGPDRPRISPAERGIAEMMVDLYRTFASPLSDRMLFRWHRMLLKGSRDVSVIGGYRKRGDPMQVVSGPLHRRRIHFEAPPSNQVSKEMKAFNAWFNESAQRGKKALSSIARAGIAHLYFESIHPFEDGNGRIGRAISEKALAQNLGQPSLIALAQTIERRRKDYYAALERNNKANDITDWLTYFGQVILDAQATSLKRLEFYLAKAKFYERVRGQMNDRQDKAVARMFREGIDGFKGGLSAENYIAITRTSRATATRDLQDLVSRGALTKTGQLKHTRYHLNLPRSGEISR</sequence>
<dbReference type="InterPro" id="IPR003812">
    <property type="entry name" value="Fido"/>
</dbReference>
<name>A0A512N259_9HYPH</name>